<dbReference type="AlphaFoldDB" id="A0A2K3DY31"/>
<dbReference type="ExpressionAtlas" id="A0A2K3DY31">
    <property type="expression patterns" value="baseline and differential"/>
</dbReference>
<keyword evidence="3" id="KW-1185">Reference proteome</keyword>
<dbReference type="OrthoDB" id="531572at2759"/>
<evidence type="ECO:0000313" key="2">
    <source>
        <dbReference type="EMBL" id="PNW85443.1"/>
    </source>
</evidence>
<evidence type="ECO:0000313" key="3">
    <source>
        <dbReference type="Proteomes" id="UP000006906"/>
    </source>
</evidence>
<protein>
    <submittedName>
        <fullName evidence="2">Uncharacterized protein</fullName>
    </submittedName>
</protein>
<dbReference type="InParanoid" id="A0A2K3DY31"/>
<dbReference type="RefSeq" id="XP_042926247.1">
    <property type="nucleotide sequence ID" value="XM_043061118.1"/>
</dbReference>
<proteinExistence type="predicted"/>
<dbReference type="OMA" id="GSANVYW"/>
<name>A0A2K3DY31_CHLRE</name>
<feature type="region of interest" description="Disordered" evidence="1">
    <location>
        <begin position="93"/>
        <end position="144"/>
    </location>
</feature>
<sequence length="254" mass="27752">MSGREGKLRFQLALSDGTAPAYWKHDGERFAKKDGKTYDPLALCSTAGTLKLCSGKTYQLSLTSNQPVYLREGSGRWYTREFYANGKPIVPLAATTTSTPAPEEPEQQRTEPGTEPGLGLGPTPGANGDTTASSGGVGDEASSAAAAAGARGTYQELTWTDDSKDAMRSTFKATLHLSEETMRPTKSNRRLYLMVAAYVEEFGWVVCPLQLKIYHRADRSATRPYPLKFVQYDFRADSSMRASLMGTCYHKYGG</sequence>
<gene>
    <name evidence="2" type="ORF">CHLRE_03g186650v5</name>
</gene>
<evidence type="ECO:0000256" key="1">
    <source>
        <dbReference type="SAM" id="MobiDB-lite"/>
    </source>
</evidence>
<dbReference type="KEGG" id="cre:CHLRE_03g186650v5"/>
<dbReference type="GeneID" id="5717461"/>
<dbReference type="Proteomes" id="UP000006906">
    <property type="component" value="Chromosome 3"/>
</dbReference>
<organism evidence="2 3">
    <name type="scientific">Chlamydomonas reinhardtii</name>
    <name type="common">Chlamydomonas smithii</name>
    <dbReference type="NCBI Taxonomy" id="3055"/>
    <lineage>
        <taxon>Eukaryota</taxon>
        <taxon>Viridiplantae</taxon>
        <taxon>Chlorophyta</taxon>
        <taxon>core chlorophytes</taxon>
        <taxon>Chlorophyceae</taxon>
        <taxon>CS clade</taxon>
        <taxon>Chlamydomonadales</taxon>
        <taxon>Chlamydomonadaceae</taxon>
        <taxon>Chlamydomonas</taxon>
    </lineage>
</organism>
<dbReference type="STRING" id="3055.A0A2K3DY31"/>
<accession>A0A2K3DY31</accession>
<dbReference type="EMBL" id="CM008964">
    <property type="protein sequence ID" value="PNW85443.1"/>
    <property type="molecule type" value="Genomic_DNA"/>
</dbReference>
<dbReference type="Gramene" id="PNW85443">
    <property type="protein sequence ID" value="PNW85443"/>
    <property type="gene ID" value="CHLRE_03g186650v5"/>
</dbReference>
<reference evidence="2 3" key="1">
    <citation type="journal article" date="2007" name="Science">
        <title>The Chlamydomonas genome reveals the evolution of key animal and plant functions.</title>
        <authorList>
            <person name="Merchant S.S."/>
            <person name="Prochnik S.E."/>
            <person name="Vallon O."/>
            <person name="Harris E.H."/>
            <person name="Karpowicz S.J."/>
            <person name="Witman G.B."/>
            <person name="Terry A."/>
            <person name="Salamov A."/>
            <person name="Fritz-Laylin L.K."/>
            <person name="Marechal-Drouard L."/>
            <person name="Marshall W.F."/>
            <person name="Qu L.H."/>
            <person name="Nelson D.R."/>
            <person name="Sanderfoot A.A."/>
            <person name="Spalding M.H."/>
            <person name="Kapitonov V.V."/>
            <person name="Ren Q."/>
            <person name="Ferris P."/>
            <person name="Lindquist E."/>
            <person name="Shapiro H."/>
            <person name="Lucas S.M."/>
            <person name="Grimwood J."/>
            <person name="Schmutz J."/>
            <person name="Cardol P."/>
            <person name="Cerutti H."/>
            <person name="Chanfreau G."/>
            <person name="Chen C.L."/>
            <person name="Cognat V."/>
            <person name="Croft M.T."/>
            <person name="Dent R."/>
            <person name="Dutcher S."/>
            <person name="Fernandez E."/>
            <person name="Fukuzawa H."/>
            <person name="Gonzalez-Ballester D."/>
            <person name="Gonzalez-Halphen D."/>
            <person name="Hallmann A."/>
            <person name="Hanikenne M."/>
            <person name="Hippler M."/>
            <person name="Inwood W."/>
            <person name="Jabbari K."/>
            <person name="Kalanon M."/>
            <person name="Kuras R."/>
            <person name="Lefebvre P.A."/>
            <person name="Lemaire S.D."/>
            <person name="Lobanov A.V."/>
            <person name="Lohr M."/>
            <person name="Manuell A."/>
            <person name="Meier I."/>
            <person name="Mets L."/>
            <person name="Mittag M."/>
            <person name="Mittelmeier T."/>
            <person name="Moroney J.V."/>
            <person name="Moseley J."/>
            <person name="Napoli C."/>
            <person name="Nedelcu A.M."/>
            <person name="Niyogi K."/>
            <person name="Novoselov S.V."/>
            <person name="Paulsen I.T."/>
            <person name="Pazour G."/>
            <person name="Purton S."/>
            <person name="Ral J.P."/>
            <person name="Riano-Pachon D.M."/>
            <person name="Riekhof W."/>
            <person name="Rymarquis L."/>
            <person name="Schroda M."/>
            <person name="Stern D."/>
            <person name="Umen J."/>
            <person name="Willows R."/>
            <person name="Wilson N."/>
            <person name="Zimmer S.L."/>
            <person name="Allmer J."/>
            <person name="Balk J."/>
            <person name="Bisova K."/>
            <person name="Chen C.J."/>
            <person name="Elias M."/>
            <person name="Gendler K."/>
            <person name="Hauser C."/>
            <person name="Lamb M.R."/>
            <person name="Ledford H."/>
            <person name="Long J.C."/>
            <person name="Minagawa J."/>
            <person name="Page M.D."/>
            <person name="Pan J."/>
            <person name="Pootakham W."/>
            <person name="Roje S."/>
            <person name="Rose A."/>
            <person name="Stahlberg E."/>
            <person name="Terauchi A.M."/>
            <person name="Yang P."/>
            <person name="Ball S."/>
            <person name="Bowler C."/>
            <person name="Dieckmann C.L."/>
            <person name="Gladyshev V.N."/>
            <person name="Green P."/>
            <person name="Jorgensen R."/>
            <person name="Mayfield S."/>
            <person name="Mueller-Roeber B."/>
            <person name="Rajamani S."/>
            <person name="Sayre R.T."/>
            <person name="Brokstein P."/>
            <person name="Dubchak I."/>
            <person name="Goodstein D."/>
            <person name="Hornick L."/>
            <person name="Huang Y.W."/>
            <person name="Jhaveri J."/>
            <person name="Luo Y."/>
            <person name="Martinez D."/>
            <person name="Ngau W.C."/>
            <person name="Otillar B."/>
            <person name="Poliakov A."/>
            <person name="Porter A."/>
            <person name="Szajkowski L."/>
            <person name="Werner G."/>
            <person name="Zhou K."/>
            <person name="Grigoriev I.V."/>
            <person name="Rokhsar D.S."/>
            <person name="Grossman A.R."/>
        </authorList>
    </citation>
    <scope>NUCLEOTIDE SEQUENCE [LARGE SCALE GENOMIC DNA]</scope>
    <source>
        <strain evidence="3">CC-503</strain>
    </source>
</reference>